<evidence type="ECO:0000313" key="2">
    <source>
        <dbReference type="EMBL" id="APS00593.1"/>
    </source>
</evidence>
<dbReference type="STRING" id="1882918.BCY86_07845"/>
<evidence type="ECO:0000256" key="1">
    <source>
        <dbReference type="SAM" id="MobiDB-lite"/>
    </source>
</evidence>
<dbReference type="Proteomes" id="UP000185544">
    <property type="component" value="Chromosome"/>
</dbReference>
<feature type="compositionally biased region" description="Basic and acidic residues" evidence="1">
    <location>
        <begin position="63"/>
        <end position="75"/>
    </location>
</feature>
<keyword evidence="3" id="KW-1185">Reference proteome</keyword>
<name>A0A1L6MYE8_9BACT</name>
<dbReference type="AlphaFoldDB" id="A0A1L6MYE8"/>
<evidence type="ECO:0008006" key="4">
    <source>
        <dbReference type="Google" id="ProtNLM"/>
    </source>
</evidence>
<dbReference type="KEGG" id="pabo:BCY86_07845"/>
<reference evidence="2 3" key="1">
    <citation type="submission" date="2016-08" db="EMBL/GenBank/DDBJ databases">
        <title>Identification and validation of antigenic proteins from Pajaroellobacter abortibovis using de-novo genome sequence assembly and reverse vaccinology.</title>
        <authorList>
            <person name="Welly B.T."/>
            <person name="Miller M.R."/>
            <person name="Stott J.L."/>
            <person name="Blanchard M.T."/>
            <person name="Islas-Trejo A.D."/>
            <person name="O'Rourke S.M."/>
            <person name="Young A.E."/>
            <person name="Medrano J.F."/>
            <person name="Van Eenennaam A.L."/>
        </authorList>
    </citation>
    <scope>NUCLEOTIDE SEQUENCE [LARGE SCALE GENOMIC DNA]</scope>
    <source>
        <strain evidence="2 3">BTF92-0548A/99-0131</strain>
    </source>
</reference>
<proteinExistence type="predicted"/>
<gene>
    <name evidence="2" type="ORF">BCY86_07845</name>
</gene>
<protein>
    <recommendedName>
        <fullName evidence="4">C2H2-type domain-containing protein</fullName>
    </recommendedName>
</protein>
<dbReference type="EMBL" id="CP016908">
    <property type="protein sequence ID" value="APS00593.1"/>
    <property type="molecule type" value="Genomic_DNA"/>
</dbReference>
<organism evidence="2 3">
    <name type="scientific">Pajaroellobacter abortibovis</name>
    <dbReference type="NCBI Taxonomy" id="1882918"/>
    <lineage>
        <taxon>Bacteria</taxon>
        <taxon>Pseudomonadati</taxon>
        <taxon>Myxococcota</taxon>
        <taxon>Polyangia</taxon>
        <taxon>Polyangiales</taxon>
        <taxon>Polyangiaceae</taxon>
    </lineage>
</organism>
<feature type="region of interest" description="Disordered" evidence="1">
    <location>
        <begin position="46"/>
        <end position="75"/>
    </location>
</feature>
<accession>A0A1L6MYE8</accession>
<evidence type="ECO:0000313" key="3">
    <source>
        <dbReference type="Proteomes" id="UP000185544"/>
    </source>
</evidence>
<sequence length="75" mass="8128">MCLYFGTSLSCQHWLVWMGRGSIRLSSILLCAYLMNSVESPSACGACGEKGSPAASSRYHGSQHKEDTSNPDPMK</sequence>